<dbReference type="GO" id="GO:0000981">
    <property type="term" value="F:DNA-binding transcription factor activity, RNA polymerase II-specific"/>
    <property type="evidence" value="ECO:0007669"/>
    <property type="project" value="InterPro"/>
</dbReference>
<evidence type="ECO:0000256" key="2">
    <source>
        <dbReference type="ARBA" id="ARBA00022723"/>
    </source>
</evidence>
<dbReference type="GeneID" id="68297807"/>
<evidence type="ECO:0000256" key="8">
    <source>
        <dbReference type="SAM" id="MobiDB-lite"/>
    </source>
</evidence>
<dbReference type="PROSITE" id="PS50048">
    <property type="entry name" value="ZN2_CY6_FUNGAL_2"/>
    <property type="match status" value="1"/>
</dbReference>
<dbReference type="InterPro" id="IPR013087">
    <property type="entry name" value="Znf_C2H2_type"/>
</dbReference>
<dbReference type="GO" id="GO:0008270">
    <property type="term" value="F:zinc ion binding"/>
    <property type="evidence" value="ECO:0007669"/>
    <property type="project" value="UniProtKB-KW"/>
</dbReference>
<protein>
    <recommendedName>
        <fullName evidence="13">Zn(2)-C6 fungal-type domain-containing protein</fullName>
    </recommendedName>
</protein>
<dbReference type="InterPro" id="IPR051059">
    <property type="entry name" value="VerF-like"/>
</dbReference>
<dbReference type="SUPFAM" id="SSF57701">
    <property type="entry name" value="Zn2/Cys6 DNA-binding domain"/>
    <property type="match status" value="1"/>
</dbReference>
<evidence type="ECO:0000256" key="5">
    <source>
        <dbReference type="ARBA" id="ARBA00022833"/>
    </source>
</evidence>
<dbReference type="PROSITE" id="PS50157">
    <property type="entry name" value="ZINC_FINGER_C2H2_2"/>
    <property type="match status" value="1"/>
</dbReference>
<reference evidence="11 12" key="1">
    <citation type="submission" date="2021-01" db="EMBL/GenBank/DDBJ databases">
        <title>Cercospora kikuchii MAFF 305040 whole genome shotgun sequence.</title>
        <authorList>
            <person name="Kashiwa T."/>
            <person name="Suzuki T."/>
        </authorList>
    </citation>
    <scope>NUCLEOTIDE SEQUENCE [LARGE SCALE GENOMIC DNA]</scope>
    <source>
        <strain evidence="11 12">MAFF 305040</strain>
    </source>
</reference>
<sequence length="893" mass="99180">MADVRRSSRRPPTSSMNWCSFCNRQYSRRDALQRHQTTCPKRGNQPLTKGVRSRGRNRHSCENCAKKKLYCDGGSPCGTCAAKYVSCSNAVTDSSATSRGASRDRESRVQSQFSTSFLLRDGEEEVFSSRFNFPRPPSRDAAESQPGDIADSIDFEFDFNASIFGSAFFESEIWPAADVLVSGSERGTSPIPHLDIYGVADHLNRLSNITFALSKYASPGGSALSTSDTLTTLQQVFSQARVVKHIDDYFRGWHRNCPVIHRPSFRIGEVDDVLLVGVILLGAMYSASQKERSMASTIMACGEEFIFHAVSSISKGCLENPKADDVNEDFQIVQAGFCMVVVQFWTGDAEAKQRAMTTRFVQVIEAAHCIDTFKAAHQLDDRISERKWLRKEAKVRTAAWLSLLDCAFLFFRGIPTRILTCEVMYDLPSIEMVFEAEHPFALPQFSFRRASNSQEAFQRLFLRQGSNDTRTLDLTVLDTFILIHMLYRYTSDVLSLSLCRAFSSESEAFTTDIRHALDTWHKCWKQLKTHAQQQNQWDGMGFWRNGDQYETAIRLLLTQSGDPELRLLLGSHVDRLDLLKRLTMKRSAAARSKVATKTDKSKMPKTSANKEGGAAKKLGSAGNTSDVRKRKRAGSVSDASTHSDSKDSKLEIASAQPSLAPRKRARVSPQAKMPTEGKQRARKTKQDCSEELVDMAGWMSPNSQDNSSSMWRPKNKAREEEIALGSSVYAVVKAERAARKSTTPNSHVGSVDSNASSRHSPKAQKRNAEEAGAARETEKASVADMIAGRGLFASVKTGPEFTALLSAYGILCPFKMSNGDIYDPISGWPTTSTTELRRISYASASAGSLVIGQIQKGYEGMLRTHPNAGAWRTWEDEVEKLHVAPDDVDELSL</sequence>
<evidence type="ECO:0000259" key="10">
    <source>
        <dbReference type="PROSITE" id="PS50157"/>
    </source>
</evidence>
<evidence type="ECO:0000313" key="12">
    <source>
        <dbReference type="Proteomes" id="UP000825890"/>
    </source>
</evidence>
<organism evidence="11 12">
    <name type="scientific">Cercospora kikuchii</name>
    <dbReference type="NCBI Taxonomy" id="84275"/>
    <lineage>
        <taxon>Eukaryota</taxon>
        <taxon>Fungi</taxon>
        <taxon>Dikarya</taxon>
        <taxon>Ascomycota</taxon>
        <taxon>Pezizomycotina</taxon>
        <taxon>Dothideomycetes</taxon>
        <taxon>Dothideomycetidae</taxon>
        <taxon>Mycosphaerellales</taxon>
        <taxon>Mycosphaerellaceae</taxon>
        <taxon>Cercospora</taxon>
    </lineage>
</organism>
<evidence type="ECO:0008006" key="13">
    <source>
        <dbReference type="Google" id="ProtNLM"/>
    </source>
</evidence>
<feature type="compositionally biased region" description="Basic and acidic residues" evidence="8">
    <location>
        <begin position="675"/>
        <end position="688"/>
    </location>
</feature>
<dbReference type="PANTHER" id="PTHR40626:SF8">
    <property type="entry name" value="C2H2 FINGER DOMAIN TRANSCRIPTION FACTOR (EUROFUNG)-RELATED"/>
    <property type="match status" value="1"/>
</dbReference>
<feature type="domain" description="Zn(2)-C6 fungal-type" evidence="9">
    <location>
        <begin position="60"/>
        <end position="89"/>
    </location>
</feature>
<feature type="compositionally biased region" description="Basic and acidic residues" evidence="8">
    <location>
        <begin position="641"/>
        <end position="650"/>
    </location>
</feature>
<dbReference type="Proteomes" id="UP000825890">
    <property type="component" value="Unassembled WGS sequence"/>
</dbReference>
<evidence type="ECO:0000256" key="6">
    <source>
        <dbReference type="ARBA" id="ARBA00023242"/>
    </source>
</evidence>
<feature type="region of interest" description="Disordered" evidence="8">
    <location>
        <begin position="737"/>
        <end position="779"/>
    </location>
</feature>
<dbReference type="Pfam" id="PF00172">
    <property type="entry name" value="Zn_clus"/>
    <property type="match status" value="1"/>
</dbReference>
<dbReference type="OrthoDB" id="3648608at2759"/>
<dbReference type="SMART" id="SM00066">
    <property type="entry name" value="GAL4"/>
    <property type="match status" value="1"/>
</dbReference>
<dbReference type="RefSeq" id="XP_044663684.1">
    <property type="nucleotide sequence ID" value="XM_044807749.1"/>
</dbReference>
<accession>A0A9P3L2E5</accession>
<keyword evidence="2" id="KW-0479">Metal-binding</keyword>
<comment type="subcellular location">
    <subcellularLocation>
        <location evidence="1">Nucleus</location>
    </subcellularLocation>
</comment>
<name>A0A9P3L2E5_9PEZI</name>
<evidence type="ECO:0000256" key="4">
    <source>
        <dbReference type="ARBA" id="ARBA00022771"/>
    </source>
</evidence>
<dbReference type="InterPro" id="IPR001138">
    <property type="entry name" value="Zn2Cys6_DnaBD"/>
</dbReference>
<evidence type="ECO:0000256" key="7">
    <source>
        <dbReference type="PROSITE-ProRule" id="PRU00042"/>
    </source>
</evidence>
<dbReference type="Pfam" id="PF04082">
    <property type="entry name" value="Fungal_trans"/>
    <property type="match status" value="1"/>
</dbReference>
<dbReference type="EMBL" id="BOLY01000009">
    <property type="protein sequence ID" value="GIZ49197.1"/>
    <property type="molecule type" value="Genomic_DNA"/>
</dbReference>
<dbReference type="GO" id="GO:0006351">
    <property type="term" value="P:DNA-templated transcription"/>
    <property type="evidence" value="ECO:0007669"/>
    <property type="project" value="InterPro"/>
</dbReference>
<evidence type="ECO:0000256" key="3">
    <source>
        <dbReference type="ARBA" id="ARBA00022737"/>
    </source>
</evidence>
<keyword evidence="12" id="KW-1185">Reference proteome</keyword>
<dbReference type="CDD" id="cd00067">
    <property type="entry name" value="GAL4"/>
    <property type="match status" value="1"/>
</dbReference>
<dbReference type="GO" id="GO:0000978">
    <property type="term" value="F:RNA polymerase II cis-regulatory region sequence-specific DNA binding"/>
    <property type="evidence" value="ECO:0007669"/>
    <property type="project" value="InterPro"/>
</dbReference>
<evidence type="ECO:0000313" key="11">
    <source>
        <dbReference type="EMBL" id="GIZ49197.1"/>
    </source>
</evidence>
<feature type="compositionally biased region" description="Basic and acidic residues" evidence="8">
    <location>
        <begin position="766"/>
        <end position="779"/>
    </location>
</feature>
<dbReference type="GO" id="GO:0000785">
    <property type="term" value="C:chromatin"/>
    <property type="evidence" value="ECO:0007669"/>
    <property type="project" value="TreeGrafter"/>
</dbReference>
<gene>
    <name evidence="11" type="ORF">CKM354_001223200</name>
</gene>
<dbReference type="GO" id="GO:0005634">
    <property type="term" value="C:nucleus"/>
    <property type="evidence" value="ECO:0007669"/>
    <property type="project" value="UniProtKB-SubCell"/>
</dbReference>
<dbReference type="PANTHER" id="PTHR40626">
    <property type="entry name" value="MIP31509P"/>
    <property type="match status" value="1"/>
</dbReference>
<keyword evidence="4 7" id="KW-0863">Zinc-finger</keyword>
<dbReference type="AlphaFoldDB" id="A0A9P3L2E5"/>
<dbReference type="InterPro" id="IPR007219">
    <property type="entry name" value="XnlR_reg_dom"/>
</dbReference>
<evidence type="ECO:0000256" key="1">
    <source>
        <dbReference type="ARBA" id="ARBA00004123"/>
    </source>
</evidence>
<dbReference type="PROSITE" id="PS00463">
    <property type="entry name" value="ZN2_CY6_FUNGAL_1"/>
    <property type="match status" value="1"/>
</dbReference>
<feature type="compositionally biased region" description="Polar residues" evidence="8">
    <location>
        <begin position="740"/>
        <end position="758"/>
    </location>
</feature>
<proteinExistence type="predicted"/>
<dbReference type="InterPro" id="IPR036864">
    <property type="entry name" value="Zn2-C6_fun-type_DNA-bd_sf"/>
</dbReference>
<keyword evidence="3" id="KW-0677">Repeat</keyword>
<keyword evidence="6" id="KW-0539">Nucleus</keyword>
<dbReference type="CDD" id="cd12148">
    <property type="entry name" value="fungal_TF_MHR"/>
    <property type="match status" value="1"/>
</dbReference>
<comment type="caution">
    <text evidence="11">The sequence shown here is derived from an EMBL/GenBank/DDBJ whole genome shotgun (WGS) entry which is preliminary data.</text>
</comment>
<evidence type="ECO:0000259" key="9">
    <source>
        <dbReference type="PROSITE" id="PS50048"/>
    </source>
</evidence>
<feature type="domain" description="C2H2-type" evidence="10">
    <location>
        <begin position="17"/>
        <end position="46"/>
    </location>
</feature>
<feature type="region of interest" description="Disordered" evidence="8">
    <location>
        <begin position="589"/>
        <end position="689"/>
    </location>
</feature>
<dbReference type="Gene3D" id="4.10.240.10">
    <property type="entry name" value="Zn(2)-C6 fungal-type DNA-binding domain"/>
    <property type="match status" value="1"/>
</dbReference>
<keyword evidence="5" id="KW-0862">Zinc</keyword>